<dbReference type="WBParaSite" id="TTAC_0000774601-mRNA-1">
    <property type="protein sequence ID" value="TTAC_0000774601-mRNA-1"/>
    <property type="gene ID" value="TTAC_0000774601"/>
</dbReference>
<name>A0A0R3X346_HYDTA</name>
<reference evidence="3" key="1">
    <citation type="submission" date="2017-02" db="UniProtKB">
        <authorList>
            <consortium name="WormBaseParasite"/>
        </authorList>
    </citation>
    <scope>IDENTIFICATION</scope>
</reference>
<dbReference type="EMBL" id="UYWX01020398">
    <property type="protein sequence ID" value="VDM32176.1"/>
    <property type="molecule type" value="Genomic_DNA"/>
</dbReference>
<gene>
    <name evidence="1" type="ORF">TTAC_LOCUS7731</name>
</gene>
<keyword evidence="2" id="KW-1185">Reference proteome</keyword>
<accession>A0A0R3X346</accession>
<dbReference type="AlphaFoldDB" id="A0A0R3X346"/>
<dbReference type="Proteomes" id="UP000274429">
    <property type="component" value="Unassembled WGS sequence"/>
</dbReference>
<organism evidence="3">
    <name type="scientific">Hydatigena taeniaeformis</name>
    <name type="common">Feline tapeworm</name>
    <name type="synonym">Taenia taeniaeformis</name>
    <dbReference type="NCBI Taxonomy" id="6205"/>
    <lineage>
        <taxon>Eukaryota</taxon>
        <taxon>Metazoa</taxon>
        <taxon>Spiralia</taxon>
        <taxon>Lophotrochozoa</taxon>
        <taxon>Platyhelminthes</taxon>
        <taxon>Cestoda</taxon>
        <taxon>Eucestoda</taxon>
        <taxon>Cyclophyllidea</taxon>
        <taxon>Taeniidae</taxon>
        <taxon>Hydatigera</taxon>
    </lineage>
</organism>
<proteinExistence type="predicted"/>
<sequence>MAFLRSEFVVGRGEAVAVNLLSSFVESYNAIGRCDKGVELYGRLKLFLILTQQTHECERASGQKVCAKSSLMKRQWCRWRLDALAEAEAVHCTPLRPFKSRLEGGEEMWGREDVS</sequence>
<evidence type="ECO:0000313" key="1">
    <source>
        <dbReference type="EMBL" id="VDM32176.1"/>
    </source>
</evidence>
<evidence type="ECO:0000313" key="3">
    <source>
        <dbReference type="WBParaSite" id="TTAC_0000774601-mRNA-1"/>
    </source>
</evidence>
<evidence type="ECO:0000313" key="2">
    <source>
        <dbReference type="Proteomes" id="UP000274429"/>
    </source>
</evidence>
<protein>
    <submittedName>
        <fullName evidence="3">Vta1 domain-containing protein</fullName>
    </submittedName>
</protein>
<reference evidence="1 2" key="2">
    <citation type="submission" date="2018-11" db="EMBL/GenBank/DDBJ databases">
        <authorList>
            <consortium name="Pathogen Informatics"/>
        </authorList>
    </citation>
    <scope>NUCLEOTIDE SEQUENCE [LARGE SCALE GENOMIC DNA]</scope>
</reference>